<comment type="caution">
    <text evidence="3">The sequence shown here is derived from an EMBL/GenBank/DDBJ whole genome shotgun (WGS) entry which is preliminary data.</text>
</comment>
<evidence type="ECO:0000313" key="4">
    <source>
        <dbReference type="Proteomes" id="UP001295794"/>
    </source>
</evidence>
<name>A0AAD2HPU8_9AGAR</name>
<dbReference type="Proteomes" id="UP001295794">
    <property type="component" value="Unassembled WGS sequence"/>
</dbReference>
<accession>A0AAD2HPU8</accession>
<feature type="compositionally biased region" description="Basic and acidic residues" evidence="1">
    <location>
        <begin position="24"/>
        <end position="36"/>
    </location>
</feature>
<feature type="region of interest" description="Disordered" evidence="1">
    <location>
        <begin position="1"/>
        <end position="37"/>
    </location>
</feature>
<evidence type="ECO:0000313" key="3">
    <source>
        <dbReference type="EMBL" id="CAK5277937.1"/>
    </source>
</evidence>
<evidence type="ECO:0000256" key="1">
    <source>
        <dbReference type="SAM" id="MobiDB-lite"/>
    </source>
</evidence>
<feature type="compositionally biased region" description="Acidic residues" evidence="1">
    <location>
        <begin position="112"/>
        <end position="134"/>
    </location>
</feature>
<dbReference type="Pfam" id="PF04690">
    <property type="entry name" value="YABBY"/>
    <property type="match status" value="1"/>
</dbReference>
<feature type="region of interest" description="Disordered" evidence="1">
    <location>
        <begin position="50"/>
        <end position="134"/>
    </location>
</feature>
<feature type="compositionally biased region" description="Basic and acidic residues" evidence="1">
    <location>
        <begin position="1"/>
        <end position="10"/>
    </location>
</feature>
<keyword evidence="4" id="KW-1185">Reference proteome</keyword>
<dbReference type="InterPro" id="IPR056775">
    <property type="entry name" value="YABBY_C"/>
</dbReference>
<feature type="compositionally biased region" description="Low complexity" evidence="1">
    <location>
        <begin position="63"/>
        <end position="73"/>
    </location>
</feature>
<dbReference type="EMBL" id="CAVNYO010000421">
    <property type="protein sequence ID" value="CAK5277937.1"/>
    <property type="molecule type" value="Genomic_DNA"/>
</dbReference>
<feature type="domain" description="YABBY protein C-terminal" evidence="2">
    <location>
        <begin position="22"/>
        <end position="76"/>
    </location>
</feature>
<protein>
    <recommendedName>
        <fullName evidence="2">YABBY protein C-terminal domain-containing protein</fullName>
    </recommendedName>
</protein>
<dbReference type="AlphaFoldDB" id="A0AAD2HPU8"/>
<dbReference type="CDD" id="cd00084">
    <property type="entry name" value="HMG-box_SF"/>
    <property type="match status" value="1"/>
</dbReference>
<dbReference type="Gene3D" id="1.10.30.10">
    <property type="entry name" value="High mobility group box domain"/>
    <property type="match status" value="1"/>
</dbReference>
<reference evidence="3" key="1">
    <citation type="submission" date="2023-11" db="EMBL/GenBank/DDBJ databases">
        <authorList>
            <person name="De Vega J J."/>
            <person name="De Vega J J."/>
        </authorList>
    </citation>
    <scope>NUCLEOTIDE SEQUENCE</scope>
</reference>
<sequence>MAKTETETKTKTATRSANARTKKAPADGVEKKKREPSAYNLFVSANMKQWINDNPGRPRPEAMKAVAAMWADAPENPKRGQPVVKRAPKEKAPKKAKETKAKPKPKKKKADSEEEEDVEEDEDEEDAKEEDDEE</sequence>
<dbReference type="SUPFAM" id="SSF47095">
    <property type="entry name" value="HMG-box"/>
    <property type="match status" value="1"/>
</dbReference>
<organism evidence="3 4">
    <name type="scientific">Mycena citricolor</name>
    <dbReference type="NCBI Taxonomy" id="2018698"/>
    <lineage>
        <taxon>Eukaryota</taxon>
        <taxon>Fungi</taxon>
        <taxon>Dikarya</taxon>
        <taxon>Basidiomycota</taxon>
        <taxon>Agaricomycotina</taxon>
        <taxon>Agaricomycetes</taxon>
        <taxon>Agaricomycetidae</taxon>
        <taxon>Agaricales</taxon>
        <taxon>Marasmiineae</taxon>
        <taxon>Mycenaceae</taxon>
        <taxon>Mycena</taxon>
    </lineage>
</organism>
<feature type="compositionally biased region" description="Basic and acidic residues" evidence="1">
    <location>
        <begin position="87"/>
        <end position="101"/>
    </location>
</feature>
<dbReference type="InterPro" id="IPR036910">
    <property type="entry name" value="HMG_box_dom_sf"/>
</dbReference>
<proteinExistence type="predicted"/>
<evidence type="ECO:0000259" key="2">
    <source>
        <dbReference type="Pfam" id="PF04690"/>
    </source>
</evidence>
<gene>
    <name evidence="3" type="ORF">MYCIT1_LOCUS27110</name>
</gene>